<sequence length="749" mass="80147">MPLFHGKGARPFKFKFELSDVRVHLNSSSSVAVAVDNVSLTWERGPRSVSSKKGRVVEKLNSVTGELSRTAPLLGSDLVLPATLFRTGSDEAGRWGSKTSEFKLFDADAEEEEALLCTVTFELSTHAASASQPVLRTRLEVPLTSGLGSMSFALCSRMLSSSGGSTDDGCSYAGSDGVSNASEQVNHRDLDDAIAEAAEAPAFAPPSEHQQVANSMEARWQEVYELERSKQDALTIEKLHRDLGDLIVDKQRLSEENLRLKSILKSSDAPKKELLERVAELEVEVTKLKREAAVNEEQLATSYQSVIRQLEVELDKVTSQRDDAVKAAVKANERRNILDALRKDNTKPLPLISDSDSRNGSTHAQTHAQQTNAGGSSTTAAPSSARSKPAITEVTPASQQKAKSLMVRTFSFGRDKNGGRTEKGARMLVIFLLTALTRAVVDVPTVRLVNGVAPGSVVLMPVMAGGTGGLKGLDGTEQVLRNFAAGLTHVHTAFDYYNLPEIGRAIAQYPRANVFISAMTSPCFHASPPVRNVTDPDGCYNLTTLEIDSVLHDLGVTYVDLIMLHGPSEAFGHEGPCSDFSCPLNAAQWRAYAAALAANKTRAIGVSNFCISCLECLAKMSVGPVPATNQLQLHVGMGPDPGKLMSYNAAHGIVVQAYEPLAGGDVATNCTVCAQVGTEHNKSAAQVGLLWVLDRVPSLVVETGSQDHLDQDLAILDGWSLSLGDRAALDGLTEPKGEAGGRCSWGCTE</sequence>
<proteinExistence type="inferred from homology"/>
<evidence type="ECO:0000256" key="2">
    <source>
        <dbReference type="ARBA" id="ARBA00022857"/>
    </source>
</evidence>
<dbReference type="SUPFAM" id="SSF51430">
    <property type="entry name" value="NAD(P)-linked oxidoreductase"/>
    <property type="match status" value="1"/>
</dbReference>
<feature type="domain" description="NADP-dependent oxidoreductase" evidence="6">
    <location>
        <begin position="481"/>
        <end position="721"/>
    </location>
</feature>
<evidence type="ECO:0000259" key="6">
    <source>
        <dbReference type="Pfam" id="PF00248"/>
    </source>
</evidence>
<evidence type="ECO:0000313" key="7">
    <source>
        <dbReference type="EMBL" id="KOO23222.1"/>
    </source>
</evidence>
<feature type="coiled-coil region" evidence="4">
    <location>
        <begin position="236"/>
        <end position="327"/>
    </location>
</feature>
<keyword evidence="4" id="KW-0175">Coiled coil</keyword>
<gene>
    <name evidence="7" type="ORF">Ctob_008207</name>
</gene>
<dbReference type="Proteomes" id="UP000037460">
    <property type="component" value="Unassembled WGS sequence"/>
</dbReference>
<dbReference type="InterPro" id="IPR036812">
    <property type="entry name" value="NAD(P)_OxRdtase_dom_sf"/>
</dbReference>
<dbReference type="PRINTS" id="PR00069">
    <property type="entry name" value="ALDKETRDTASE"/>
</dbReference>
<reference evidence="8" key="1">
    <citation type="journal article" date="2015" name="PLoS Genet.">
        <title>Genome Sequence and Transcriptome Analyses of Chrysochromulina tobin: Metabolic Tools for Enhanced Algal Fitness in the Prominent Order Prymnesiales (Haptophyceae).</title>
        <authorList>
            <person name="Hovde B.T."/>
            <person name="Deodato C.R."/>
            <person name="Hunsperger H.M."/>
            <person name="Ryken S.A."/>
            <person name="Yost W."/>
            <person name="Jha R.K."/>
            <person name="Patterson J."/>
            <person name="Monnat R.J. Jr."/>
            <person name="Barlow S.B."/>
            <person name="Starkenburg S.R."/>
            <person name="Cattolico R.A."/>
        </authorList>
    </citation>
    <scope>NUCLEOTIDE SEQUENCE</scope>
    <source>
        <strain evidence="8">CCMP291</strain>
    </source>
</reference>
<evidence type="ECO:0000256" key="4">
    <source>
        <dbReference type="SAM" id="Coils"/>
    </source>
</evidence>
<dbReference type="AlphaFoldDB" id="A0A0M0JA36"/>
<evidence type="ECO:0000256" key="3">
    <source>
        <dbReference type="ARBA" id="ARBA00023002"/>
    </source>
</evidence>
<name>A0A0M0JA36_9EUKA</name>
<evidence type="ECO:0000256" key="1">
    <source>
        <dbReference type="ARBA" id="ARBA00007905"/>
    </source>
</evidence>
<feature type="compositionally biased region" description="Polar residues" evidence="5">
    <location>
        <begin position="358"/>
        <end position="372"/>
    </location>
</feature>
<accession>A0A0M0JA36</accession>
<keyword evidence="3" id="KW-0560">Oxidoreductase</keyword>
<dbReference type="PROSITE" id="PS00062">
    <property type="entry name" value="ALDOKETO_REDUCTASE_2"/>
    <property type="match status" value="1"/>
</dbReference>
<comment type="caution">
    <text evidence="7">The sequence shown here is derived from an EMBL/GenBank/DDBJ whole genome shotgun (WGS) entry which is preliminary data.</text>
</comment>
<protein>
    <submittedName>
        <fullName evidence="7">Aldo keto reductase</fullName>
    </submittedName>
</protein>
<evidence type="ECO:0000256" key="5">
    <source>
        <dbReference type="SAM" id="MobiDB-lite"/>
    </source>
</evidence>
<dbReference type="GO" id="GO:0016616">
    <property type="term" value="F:oxidoreductase activity, acting on the CH-OH group of donors, NAD or NADP as acceptor"/>
    <property type="evidence" value="ECO:0007669"/>
    <property type="project" value="UniProtKB-ARBA"/>
</dbReference>
<dbReference type="Pfam" id="PF00248">
    <property type="entry name" value="Aldo_ket_red"/>
    <property type="match status" value="1"/>
</dbReference>
<dbReference type="EMBL" id="JWZX01003211">
    <property type="protein sequence ID" value="KOO23222.1"/>
    <property type="molecule type" value="Genomic_DNA"/>
</dbReference>
<keyword evidence="2" id="KW-0521">NADP</keyword>
<dbReference type="OrthoDB" id="416253at2759"/>
<dbReference type="InterPro" id="IPR023210">
    <property type="entry name" value="NADP_OxRdtase_dom"/>
</dbReference>
<dbReference type="Gene3D" id="3.20.20.100">
    <property type="entry name" value="NADP-dependent oxidoreductase domain"/>
    <property type="match status" value="1"/>
</dbReference>
<feature type="region of interest" description="Disordered" evidence="5">
    <location>
        <begin position="339"/>
        <end position="400"/>
    </location>
</feature>
<dbReference type="PANTHER" id="PTHR43827">
    <property type="entry name" value="2,5-DIKETO-D-GLUCONIC ACID REDUCTASE"/>
    <property type="match status" value="1"/>
</dbReference>
<keyword evidence="8" id="KW-1185">Reference proteome</keyword>
<dbReference type="InterPro" id="IPR020471">
    <property type="entry name" value="AKR"/>
</dbReference>
<evidence type="ECO:0000313" key="8">
    <source>
        <dbReference type="Proteomes" id="UP000037460"/>
    </source>
</evidence>
<dbReference type="InterPro" id="IPR018170">
    <property type="entry name" value="Aldo/ket_reductase_CS"/>
</dbReference>
<organism evidence="7 8">
    <name type="scientific">Chrysochromulina tobinii</name>
    <dbReference type="NCBI Taxonomy" id="1460289"/>
    <lineage>
        <taxon>Eukaryota</taxon>
        <taxon>Haptista</taxon>
        <taxon>Haptophyta</taxon>
        <taxon>Prymnesiophyceae</taxon>
        <taxon>Prymnesiales</taxon>
        <taxon>Chrysochromulinaceae</taxon>
        <taxon>Chrysochromulina</taxon>
    </lineage>
</organism>
<comment type="similarity">
    <text evidence="1">Belongs to the aldo/keto reductase family.</text>
</comment>
<feature type="compositionally biased region" description="Low complexity" evidence="5">
    <location>
        <begin position="373"/>
        <end position="390"/>
    </location>
</feature>
<dbReference type="PANTHER" id="PTHR43827:SF3">
    <property type="entry name" value="NADP-DEPENDENT OXIDOREDUCTASE DOMAIN-CONTAINING PROTEIN"/>
    <property type="match status" value="1"/>
</dbReference>